<evidence type="ECO:0000256" key="7">
    <source>
        <dbReference type="ARBA" id="ARBA00023004"/>
    </source>
</evidence>
<feature type="domain" description="Radical SAM core" evidence="10">
    <location>
        <begin position="49"/>
        <end position="267"/>
    </location>
</feature>
<dbReference type="PROSITE" id="PS51918">
    <property type="entry name" value="RADICAL_SAM"/>
    <property type="match status" value="1"/>
</dbReference>
<keyword evidence="7" id="KW-0408">Iron</keyword>
<dbReference type="GO" id="GO:0016992">
    <property type="term" value="F:lipoate synthase activity"/>
    <property type="evidence" value="ECO:0007669"/>
    <property type="project" value="UniProtKB-EC"/>
</dbReference>
<dbReference type="AlphaFoldDB" id="X0SVI5"/>
<dbReference type="GO" id="GO:0046872">
    <property type="term" value="F:metal ion binding"/>
    <property type="evidence" value="ECO:0007669"/>
    <property type="project" value="UniProtKB-KW"/>
</dbReference>
<organism evidence="11">
    <name type="scientific">marine sediment metagenome</name>
    <dbReference type="NCBI Taxonomy" id="412755"/>
    <lineage>
        <taxon>unclassified sequences</taxon>
        <taxon>metagenomes</taxon>
        <taxon>ecological metagenomes</taxon>
    </lineage>
</organism>
<comment type="catalytic activity">
    <reaction evidence="9">
        <text>[[Fe-S] cluster scaffold protein carrying a second [4Fe-4S](2+) cluster] + N(6)-octanoyl-L-lysyl-[protein] + 2 oxidized [2Fe-2S]-[ferredoxin] + 2 S-adenosyl-L-methionine + 4 H(+) = [[Fe-S] cluster scaffold protein] + N(6)-[(R)-dihydrolipoyl]-L-lysyl-[protein] + 4 Fe(3+) + 2 hydrogen sulfide + 2 5'-deoxyadenosine + 2 L-methionine + 2 reduced [2Fe-2S]-[ferredoxin]</text>
        <dbReference type="Rhea" id="RHEA:16585"/>
        <dbReference type="Rhea" id="RHEA-COMP:9928"/>
        <dbReference type="Rhea" id="RHEA-COMP:10000"/>
        <dbReference type="Rhea" id="RHEA-COMP:10001"/>
        <dbReference type="Rhea" id="RHEA-COMP:10475"/>
        <dbReference type="Rhea" id="RHEA-COMP:14568"/>
        <dbReference type="Rhea" id="RHEA-COMP:14569"/>
        <dbReference type="ChEBI" id="CHEBI:15378"/>
        <dbReference type="ChEBI" id="CHEBI:17319"/>
        <dbReference type="ChEBI" id="CHEBI:29034"/>
        <dbReference type="ChEBI" id="CHEBI:29919"/>
        <dbReference type="ChEBI" id="CHEBI:33722"/>
        <dbReference type="ChEBI" id="CHEBI:33737"/>
        <dbReference type="ChEBI" id="CHEBI:33738"/>
        <dbReference type="ChEBI" id="CHEBI:57844"/>
        <dbReference type="ChEBI" id="CHEBI:59789"/>
        <dbReference type="ChEBI" id="CHEBI:78809"/>
        <dbReference type="ChEBI" id="CHEBI:83100"/>
        <dbReference type="EC" id="2.8.1.8"/>
    </reaction>
</comment>
<gene>
    <name evidence="11" type="ORF">S01H1_02165</name>
</gene>
<evidence type="ECO:0000256" key="9">
    <source>
        <dbReference type="ARBA" id="ARBA00047326"/>
    </source>
</evidence>
<dbReference type="HAMAP" id="MF_00206">
    <property type="entry name" value="Lipoyl_synth"/>
    <property type="match status" value="1"/>
</dbReference>
<evidence type="ECO:0000256" key="3">
    <source>
        <dbReference type="ARBA" id="ARBA00022485"/>
    </source>
</evidence>
<dbReference type="InterPro" id="IPR058240">
    <property type="entry name" value="rSAM_sf"/>
</dbReference>
<dbReference type="InterPro" id="IPR003698">
    <property type="entry name" value="Lipoyl_synth"/>
</dbReference>
<dbReference type="SFLD" id="SFLDS00029">
    <property type="entry name" value="Radical_SAM"/>
    <property type="match status" value="1"/>
</dbReference>
<sequence>MNVRPQWLKVRAPSPKEAEEIRILRDILARYHLTTVCQGANCPNAVECWSARTATFMLLGKLCTRTCRFCGVPTIDPGGVVDWEEPVRLRAAVDELGLSYVVLTSVDRDDLQDGGARLLAAAIAGIKDGGKQSKVEALVPDFSGDEEAITAVAAAGADVIGHNLETVRRLSPQLRDRRAGYDLSLHVLGKFKRLAPASIIKSSLILGMGETRAEILQALRDLHNTGVDAVTLGQYLRPTRKAIPVARYLLPEDFDEIARAARRIGFR</sequence>
<evidence type="ECO:0000256" key="2">
    <source>
        <dbReference type="ARBA" id="ARBA00012237"/>
    </source>
</evidence>
<dbReference type="EMBL" id="BARS01001018">
    <property type="protein sequence ID" value="GAF84974.1"/>
    <property type="molecule type" value="Genomic_DNA"/>
</dbReference>
<comment type="cofactor">
    <cofactor evidence="1">
        <name>[4Fe-4S] cluster</name>
        <dbReference type="ChEBI" id="CHEBI:49883"/>
    </cofactor>
</comment>
<evidence type="ECO:0000256" key="6">
    <source>
        <dbReference type="ARBA" id="ARBA00022723"/>
    </source>
</evidence>
<keyword evidence="4" id="KW-0808">Transferase</keyword>
<keyword evidence="8" id="KW-0411">Iron-sulfur</keyword>
<dbReference type="Pfam" id="PF04055">
    <property type="entry name" value="Radical_SAM"/>
    <property type="match status" value="1"/>
</dbReference>
<evidence type="ECO:0000256" key="4">
    <source>
        <dbReference type="ARBA" id="ARBA00022679"/>
    </source>
</evidence>
<dbReference type="NCBIfam" id="NF004019">
    <property type="entry name" value="PRK05481.1"/>
    <property type="match status" value="1"/>
</dbReference>
<evidence type="ECO:0000256" key="8">
    <source>
        <dbReference type="ARBA" id="ARBA00023014"/>
    </source>
</evidence>
<name>X0SVI5_9ZZZZ</name>
<dbReference type="NCBIfam" id="NF009544">
    <property type="entry name" value="PRK12928.1"/>
    <property type="match status" value="1"/>
</dbReference>
<reference evidence="11" key="1">
    <citation type="journal article" date="2014" name="Front. Microbiol.">
        <title>High frequency of phylogenetically diverse reductive dehalogenase-homologous genes in deep subseafloor sedimentary metagenomes.</title>
        <authorList>
            <person name="Kawai M."/>
            <person name="Futagami T."/>
            <person name="Toyoda A."/>
            <person name="Takaki Y."/>
            <person name="Nishi S."/>
            <person name="Hori S."/>
            <person name="Arai W."/>
            <person name="Tsubouchi T."/>
            <person name="Morono Y."/>
            <person name="Uchiyama I."/>
            <person name="Ito T."/>
            <person name="Fujiyama A."/>
            <person name="Inagaki F."/>
            <person name="Takami H."/>
        </authorList>
    </citation>
    <scope>NUCLEOTIDE SEQUENCE</scope>
    <source>
        <strain evidence="11">Expedition CK06-06</strain>
    </source>
</reference>
<evidence type="ECO:0000259" key="10">
    <source>
        <dbReference type="PROSITE" id="PS51918"/>
    </source>
</evidence>
<comment type="caution">
    <text evidence="11">The sequence shown here is derived from an EMBL/GenBank/DDBJ whole genome shotgun (WGS) entry which is preliminary data.</text>
</comment>
<dbReference type="InterPro" id="IPR013785">
    <property type="entry name" value="Aldolase_TIM"/>
</dbReference>
<keyword evidence="5" id="KW-0949">S-adenosyl-L-methionine</keyword>
<dbReference type="EC" id="2.8.1.8" evidence="2"/>
<evidence type="ECO:0000256" key="5">
    <source>
        <dbReference type="ARBA" id="ARBA00022691"/>
    </source>
</evidence>
<dbReference type="SUPFAM" id="SSF102114">
    <property type="entry name" value="Radical SAM enzymes"/>
    <property type="match status" value="1"/>
</dbReference>
<evidence type="ECO:0000313" key="11">
    <source>
        <dbReference type="EMBL" id="GAF84974.1"/>
    </source>
</evidence>
<dbReference type="PANTHER" id="PTHR10949:SF0">
    <property type="entry name" value="LIPOYL SYNTHASE, MITOCHONDRIAL"/>
    <property type="match status" value="1"/>
</dbReference>
<keyword evidence="3" id="KW-0004">4Fe-4S</keyword>
<evidence type="ECO:0000256" key="1">
    <source>
        <dbReference type="ARBA" id="ARBA00001966"/>
    </source>
</evidence>
<dbReference type="PANTHER" id="PTHR10949">
    <property type="entry name" value="LIPOYL SYNTHASE"/>
    <property type="match status" value="1"/>
</dbReference>
<dbReference type="SMART" id="SM00729">
    <property type="entry name" value="Elp3"/>
    <property type="match status" value="1"/>
</dbReference>
<keyword evidence="6" id="KW-0479">Metal-binding</keyword>
<protein>
    <recommendedName>
        <fullName evidence="2">lipoyl synthase</fullName>
        <ecNumber evidence="2">2.8.1.8</ecNumber>
    </recommendedName>
</protein>
<feature type="non-terminal residue" evidence="11">
    <location>
        <position position="267"/>
    </location>
</feature>
<proteinExistence type="inferred from homology"/>
<accession>X0SVI5</accession>
<dbReference type="InterPro" id="IPR007197">
    <property type="entry name" value="rSAM"/>
</dbReference>
<dbReference type="Gene3D" id="3.20.20.70">
    <property type="entry name" value="Aldolase class I"/>
    <property type="match status" value="1"/>
</dbReference>
<dbReference type="GO" id="GO:0051539">
    <property type="term" value="F:4 iron, 4 sulfur cluster binding"/>
    <property type="evidence" value="ECO:0007669"/>
    <property type="project" value="UniProtKB-KW"/>
</dbReference>
<dbReference type="InterPro" id="IPR006638">
    <property type="entry name" value="Elp3/MiaA/NifB-like_rSAM"/>
</dbReference>